<organism evidence="1 2">
    <name type="scientific">Legionella quinlivanii</name>
    <dbReference type="NCBI Taxonomy" id="45073"/>
    <lineage>
        <taxon>Bacteria</taxon>
        <taxon>Pseudomonadati</taxon>
        <taxon>Pseudomonadota</taxon>
        <taxon>Gammaproteobacteria</taxon>
        <taxon>Legionellales</taxon>
        <taxon>Legionellaceae</taxon>
        <taxon>Legionella</taxon>
    </lineage>
</organism>
<dbReference type="SMART" id="SM00368">
    <property type="entry name" value="LRR_RI"/>
    <property type="match status" value="12"/>
</dbReference>
<dbReference type="Pfam" id="PF13516">
    <property type="entry name" value="LRR_6"/>
    <property type="match status" value="7"/>
</dbReference>
<dbReference type="Gene3D" id="3.80.10.10">
    <property type="entry name" value="Ribonuclease Inhibitor"/>
    <property type="match status" value="4"/>
</dbReference>
<accession>A0A364LFJ6</accession>
<dbReference type="AlphaFoldDB" id="A0A364LFJ6"/>
<name>A0A364LFJ6_9GAMM</name>
<dbReference type="InterPro" id="IPR001611">
    <property type="entry name" value="Leu-rich_rpt"/>
</dbReference>
<protein>
    <recommendedName>
        <fullName evidence="3">Gala protein type 1, 3 or 4</fullName>
    </recommendedName>
</protein>
<dbReference type="InterPro" id="IPR032675">
    <property type="entry name" value="LRR_dom_sf"/>
</dbReference>
<comment type="caution">
    <text evidence="1">The sequence shown here is derived from an EMBL/GenBank/DDBJ whole genome shotgun (WGS) entry which is preliminary data.</text>
</comment>
<evidence type="ECO:0000313" key="1">
    <source>
        <dbReference type="EMBL" id="RAP34659.1"/>
    </source>
</evidence>
<dbReference type="EMBL" id="MVJN01000015">
    <property type="protein sequence ID" value="RAP34659.1"/>
    <property type="molecule type" value="Genomic_DNA"/>
</dbReference>
<reference evidence="1 2" key="1">
    <citation type="submission" date="2017-02" db="EMBL/GenBank/DDBJ databases">
        <title>Legionella quilivanii strain from human: case report and whole genome sequencing analysis.</title>
        <authorList>
            <person name="Lalancette C."/>
            <person name="Leduc J.-M."/>
            <person name="Levesque S."/>
            <person name="Fournier E."/>
            <person name="Saoud J."/>
            <person name="Faucher S.P."/>
            <person name="Bernard K."/>
            <person name="Martineau C."/>
            <person name="Longtin J."/>
        </authorList>
    </citation>
    <scope>NUCLEOTIDE SEQUENCE [LARGE SCALE GENOMIC DNA]</scope>
    <source>
        <strain evidence="1 2">ID143958</strain>
    </source>
</reference>
<dbReference type="InterPro" id="IPR052394">
    <property type="entry name" value="LRR-containing"/>
</dbReference>
<dbReference type="SUPFAM" id="SSF52047">
    <property type="entry name" value="RNI-like"/>
    <property type="match status" value="2"/>
</dbReference>
<dbReference type="Proteomes" id="UP000249458">
    <property type="component" value="Unassembled WGS sequence"/>
</dbReference>
<gene>
    <name evidence="1" type="ORF">B1207_15395</name>
</gene>
<proteinExistence type="predicted"/>
<evidence type="ECO:0008006" key="3">
    <source>
        <dbReference type="Google" id="ProtNLM"/>
    </source>
</evidence>
<sequence length="742" mass="82265">MTCLYQFLPLNISAEYLPMIDQELLDRIARNDPALTSIKENGFIIKDEDAQNLAQALHTNTSLTEMDLALNNIGAEGARSLARELETNTSLTTINLGGNQLCDQGTQSFAEMLEINQSLTDISLFCNFICAPGGRWLGDALAINNTLKSLDLRENHLGVEGAEFLAEGLKRNTGLTSINLYDNSILDKGASIVAKLLETNTPLSFIGLGGNQIGVDGIRELAKAFKINTRLTSMSLYGNKIDVEAAQYLAEGLKNNTGLISIQLGANQIGAAGAAHLAKALETNNSLTSIDLFNNSIRDAGMQSLANALKTNKVLTSLGLNHNQISSNGVRSLVEALKSNTTLSSVNLYQNDIDDAGAQSLAELLKTNTSITSLDLGHNRIGTVGVHSLAEALETNTSVIYLNLVGNGVRGPILQRINTALERNKKIKALFDEGQQALTATTKEIEEFLNGTMDYKDNLNGLADLISKNLQELETLYPESRQLHNLRAQWFEFRLQHFFNYDLASSVREFKQLTLTQSSLPYYQTFLTDMIVAYKCRLGAPPQDNNAPETSDFSDQELIELCLLDPSLRPNILAESLANYFKLDQDDVWVYSLPEVLTALETLPLEEGCEQNNLRLKVLGICRSANSQLNFKTAKEINEHLLQEIAFISDLKERKMAYYNELNKIVDNLSPELRKELAMLLLNSPDHLLKKERHFFRSQDYSNQTFTMHKIVASLLTNVNKTASNEVHIEEHTLSRHVTQCF</sequence>
<evidence type="ECO:0000313" key="2">
    <source>
        <dbReference type="Proteomes" id="UP000249458"/>
    </source>
</evidence>
<dbReference type="PANTHER" id="PTHR24114:SF2">
    <property type="entry name" value="F-BOX DOMAIN-CONTAINING PROTEIN-RELATED"/>
    <property type="match status" value="1"/>
</dbReference>
<dbReference type="PANTHER" id="PTHR24114">
    <property type="entry name" value="LEUCINE RICH REPEAT FAMILY PROTEIN"/>
    <property type="match status" value="1"/>
</dbReference>